<dbReference type="GeneID" id="108736553"/>
<gene>
    <name evidence="2" type="primary">LOC108736553</name>
</gene>
<dbReference type="KEGG" id="apln:108736553"/>
<dbReference type="RefSeq" id="XP_018324515.1">
    <property type="nucleotide sequence ID" value="XM_018469013.2"/>
</dbReference>
<sequence length="372" mass="43498">MQDFNYLTDNNVIGYHVHCPQGLRPIMKRSEVLPTPNIENVPAELLVNTLSCEDVRMYTFANKNLNSPQYCWDSYVDLFRNNERDWKAALQQPKDCLWSSELTSTNPHLSTFEMLSVREYERKVMHVTNEIQQECVCVVNSTYSKIVEHDKESNQNNKRVNVHAPCFFPRSQTFLNECTKPYVKNAVVPYSVEKNDCCKENHLGKPYFSKEEIALLNKTLLGLETETTLSSSINKFQSNEIKICYQEKQVKEKYILQSLFQKVLCYMKQIYPFLTREKKLALVQLANQNNTTVFDQLKWFGYRCILSVEEKDEDTECSLFEEKMKSSLAMDLLDNSVVCCRIIQSCNMNFLNSNRARMEYTRSFSNNCNYGH</sequence>
<protein>
    <submittedName>
        <fullName evidence="2">Uncharacterized protein LOC108736553</fullName>
    </submittedName>
</protein>
<name>A0A1W4WWS8_AGRPL</name>
<evidence type="ECO:0000313" key="1">
    <source>
        <dbReference type="Proteomes" id="UP000192223"/>
    </source>
</evidence>
<dbReference type="Proteomes" id="UP000192223">
    <property type="component" value="Unplaced"/>
</dbReference>
<accession>A0A1W4WWS8</accession>
<keyword evidence="1" id="KW-1185">Reference proteome</keyword>
<dbReference type="InParanoid" id="A0A1W4WWS8"/>
<evidence type="ECO:0000313" key="2">
    <source>
        <dbReference type="RefSeq" id="XP_018324515.1"/>
    </source>
</evidence>
<proteinExistence type="predicted"/>
<dbReference type="AlphaFoldDB" id="A0A1W4WWS8"/>
<organism evidence="1 2">
    <name type="scientific">Agrilus planipennis</name>
    <name type="common">Emerald ash borer</name>
    <name type="synonym">Agrilus marcopoli</name>
    <dbReference type="NCBI Taxonomy" id="224129"/>
    <lineage>
        <taxon>Eukaryota</taxon>
        <taxon>Metazoa</taxon>
        <taxon>Ecdysozoa</taxon>
        <taxon>Arthropoda</taxon>
        <taxon>Hexapoda</taxon>
        <taxon>Insecta</taxon>
        <taxon>Pterygota</taxon>
        <taxon>Neoptera</taxon>
        <taxon>Endopterygota</taxon>
        <taxon>Coleoptera</taxon>
        <taxon>Polyphaga</taxon>
        <taxon>Elateriformia</taxon>
        <taxon>Buprestoidea</taxon>
        <taxon>Buprestidae</taxon>
        <taxon>Agrilinae</taxon>
        <taxon>Agrilus</taxon>
    </lineage>
</organism>
<reference evidence="2" key="1">
    <citation type="submission" date="2025-08" db="UniProtKB">
        <authorList>
            <consortium name="RefSeq"/>
        </authorList>
    </citation>
    <scope>IDENTIFICATION</scope>
    <source>
        <tissue evidence="2">Entire body</tissue>
    </source>
</reference>